<reference evidence="2" key="1">
    <citation type="journal article" date="2014" name="Int. J. Syst. Evol. Microbiol.">
        <title>Complete genome sequence of Corynebacterium casei LMG S-19264T (=DSM 44701T), isolated from a smear-ripened cheese.</title>
        <authorList>
            <consortium name="US DOE Joint Genome Institute (JGI-PGF)"/>
            <person name="Walter F."/>
            <person name="Albersmeier A."/>
            <person name="Kalinowski J."/>
            <person name="Ruckert C."/>
        </authorList>
    </citation>
    <scope>NUCLEOTIDE SEQUENCE</scope>
    <source>
        <strain evidence="2">JCM 17820</strain>
    </source>
</reference>
<dbReference type="EMBL" id="BMOU01000002">
    <property type="protein sequence ID" value="GGN91735.1"/>
    <property type="molecule type" value="Genomic_DNA"/>
</dbReference>
<evidence type="ECO:0000256" key="1">
    <source>
        <dbReference type="SAM" id="MobiDB-lite"/>
    </source>
</evidence>
<accession>A0A830GJ53</accession>
<keyword evidence="3" id="KW-1185">Reference proteome</keyword>
<gene>
    <name evidence="2" type="ORF">GCM10009030_15050</name>
</gene>
<evidence type="ECO:0000313" key="3">
    <source>
        <dbReference type="Proteomes" id="UP000605784"/>
    </source>
</evidence>
<dbReference type="PROSITE" id="PS51257">
    <property type="entry name" value="PROKAR_LIPOPROTEIN"/>
    <property type="match status" value="1"/>
</dbReference>
<sequence>MRRRALLASLAAGVTGLAGCSFGDGSDATHTPVDPSATDTPVHSQPQTDTQADRRTGEPPRPEEPSHVVELETGPRTYALSPYVRVDDGGRVALWFDRTATAEHPARIRGWLRNGNDFENTFRIQWLPVVGRVHARQPRGYDHEASLHLAPTENNELAATVPTVVRDETGYWRVEAVGPWMTETYRMAPGEWVRLEYEVVGSPEMSGRPTGTYEFDDEATLTVWDTASPGPAAESRFAGRSLPEFPGDGGVQWYHEADADTVAFVRPSTERVELDGLVEFEVINHSHERLQCGHWNLYKLVDGEWFHVGPWVHTSDCRLLSPGDRKQWPLRAFNGEAVHTGQDCHGGLTRGYLGGGEYAVVAGYGHPEPESGALVELVGEPATVVPTADATTERDGSTVTVTTERYGDDDHPPDAAFTLQYADAGGERVVAEQVMRPSQFGGDGRGLRNALPFLTGDVEQVVVHTDAHVVDSVLGHDEQTRRFTFRGRGYVASRGASDE</sequence>
<dbReference type="RefSeq" id="WP_188996072.1">
    <property type="nucleotide sequence ID" value="NZ_BMOU01000002.1"/>
</dbReference>
<evidence type="ECO:0000313" key="2">
    <source>
        <dbReference type="EMBL" id="GGN91735.1"/>
    </source>
</evidence>
<proteinExistence type="predicted"/>
<name>A0A830GJ53_9EURY</name>
<comment type="caution">
    <text evidence="2">The sequence shown here is derived from an EMBL/GenBank/DDBJ whole genome shotgun (WGS) entry which is preliminary data.</text>
</comment>
<feature type="compositionally biased region" description="Polar residues" evidence="1">
    <location>
        <begin position="37"/>
        <end position="50"/>
    </location>
</feature>
<dbReference type="Proteomes" id="UP000605784">
    <property type="component" value="Unassembled WGS sequence"/>
</dbReference>
<feature type="compositionally biased region" description="Basic and acidic residues" evidence="1">
    <location>
        <begin position="51"/>
        <end position="68"/>
    </location>
</feature>
<reference evidence="2" key="2">
    <citation type="submission" date="2020-09" db="EMBL/GenBank/DDBJ databases">
        <authorList>
            <person name="Sun Q."/>
            <person name="Ohkuma M."/>
        </authorList>
    </citation>
    <scope>NUCLEOTIDE SEQUENCE</scope>
    <source>
        <strain evidence="2">JCM 17820</strain>
    </source>
</reference>
<feature type="region of interest" description="Disordered" evidence="1">
    <location>
        <begin position="27"/>
        <end position="68"/>
    </location>
</feature>
<dbReference type="AlphaFoldDB" id="A0A830GJ53"/>
<organism evidence="2 3">
    <name type="scientific">Haloarcula pellucida</name>
    <dbReference type="NCBI Taxonomy" id="1427151"/>
    <lineage>
        <taxon>Archaea</taxon>
        <taxon>Methanobacteriati</taxon>
        <taxon>Methanobacteriota</taxon>
        <taxon>Stenosarchaea group</taxon>
        <taxon>Halobacteria</taxon>
        <taxon>Halobacteriales</taxon>
        <taxon>Haloarculaceae</taxon>
        <taxon>Haloarcula</taxon>
    </lineage>
</organism>
<protein>
    <submittedName>
        <fullName evidence="2">Uncharacterized protein</fullName>
    </submittedName>
</protein>